<dbReference type="Gene3D" id="1.20.120.450">
    <property type="entry name" value="dinb family like domain"/>
    <property type="match status" value="1"/>
</dbReference>
<sequence length="138" mass="15206">MIIAVINLKKTVTAYHRLNTHQPDFTANLQQALTEVVGKLPALGWLVGEVAVLRYALLGPWLKPEVKPDQSAYTLYRESGVTALGITLLVVGGVETLVIHLLYGQHAERGKETILDIVRYYAGHDLNHLAQIEAILKG</sequence>
<dbReference type="Proteomes" id="UP000326344">
    <property type="component" value="Unassembled WGS sequence"/>
</dbReference>
<reference evidence="2 3" key="1">
    <citation type="submission" date="2019-09" db="EMBL/GenBank/DDBJ databases">
        <title>Genome Sequence of Larkinella sp MA1.</title>
        <authorList>
            <person name="Srinivasan S."/>
        </authorList>
    </citation>
    <scope>NUCLEOTIDE SEQUENCE [LARGE SCALE GENOMIC DNA]</scope>
    <source>
        <strain evidence="2 3">MA1</strain>
    </source>
</reference>
<keyword evidence="1" id="KW-0812">Transmembrane</keyword>
<evidence type="ECO:0000313" key="3">
    <source>
        <dbReference type="Proteomes" id="UP000326344"/>
    </source>
</evidence>
<organism evidence="2 3">
    <name type="scientific">Larkinella humicola</name>
    <dbReference type="NCBI Taxonomy" id="2607654"/>
    <lineage>
        <taxon>Bacteria</taxon>
        <taxon>Pseudomonadati</taxon>
        <taxon>Bacteroidota</taxon>
        <taxon>Cytophagia</taxon>
        <taxon>Cytophagales</taxon>
        <taxon>Spirosomataceae</taxon>
        <taxon>Larkinella</taxon>
    </lineage>
</organism>
<dbReference type="InterPro" id="IPR034660">
    <property type="entry name" value="DinB/YfiT-like"/>
</dbReference>
<evidence type="ECO:0000256" key="1">
    <source>
        <dbReference type="SAM" id="Phobius"/>
    </source>
</evidence>
<name>A0A5N1JES3_9BACT</name>
<keyword evidence="1" id="KW-1133">Transmembrane helix</keyword>
<keyword evidence="3" id="KW-1185">Reference proteome</keyword>
<proteinExistence type="predicted"/>
<dbReference type="RefSeq" id="WP_150878845.1">
    <property type="nucleotide sequence ID" value="NZ_VTWS01000005.1"/>
</dbReference>
<comment type="caution">
    <text evidence="2">The sequence shown here is derived from an EMBL/GenBank/DDBJ whole genome shotgun (WGS) entry which is preliminary data.</text>
</comment>
<dbReference type="EMBL" id="VTWS01000005">
    <property type="protein sequence ID" value="KAA9349606.1"/>
    <property type="molecule type" value="Genomic_DNA"/>
</dbReference>
<accession>A0A5N1JES3</accession>
<evidence type="ECO:0008006" key="4">
    <source>
        <dbReference type="Google" id="ProtNLM"/>
    </source>
</evidence>
<dbReference type="AlphaFoldDB" id="A0A5N1JES3"/>
<keyword evidence="1" id="KW-0472">Membrane</keyword>
<evidence type="ECO:0000313" key="2">
    <source>
        <dbReference type="EMBL" id="KAA9349606.1"/>
    </source>
</evidence>
<gene>
    <name evidence="2" type="ORF">F0P93_19270</name>
</gene>
<protein>
    <recommendedName>
        <fullName evidence="4">DinB family protein</fullName>
    </recommendedName>
</protein>
<feature type="transmembrane region" description="Helical" evidence="1">
    <location>
        <begin position="42"/>
        <end position="62"/>
    </location>
</feature>
<feature type="transmembrane region" description="Helical" evidence="1">
    <location>
        <begin position="82"/>
        <end position="103"/>
    </location>
</feature>